<dbReference type="FunFam" id="3.40.605.10:FF:000011">
    <property type="entry name" value="ALD5p Mitochondrial aldehyde dehydrogenase"/>
    <property type="match status" value="1"/>
</dbReference>
<dbReference type="AlphaFoldDB" id="A0AA38XGF7"/>
<evidence type="ECO:0000313" key="10">
    <source>
        <dbReference type="EMBL" id="KAJ9612579.1"/>
    </source>
</evidence>
<comment type="pathway">
    <text evidence="5">Alcohol metabolism; ethanol degradation; acetate from ethanol: step 2/2.</text>
</comment>
<sequence>MAAPSKKVTINGREVSIPTGLFINNEFVKARGGKTFEVEDPATAKVLLSIEEGQPEDVDIAVKAARKAFESGWAESDPAWRGSLLLRLADLLEKDQEDVIAIEVADSGKTLKQAQTIDLPGAIGTIRYYASWADKVYGRTASTAPGTFSYTLREPIGVCGQIIPWNFPLLMFIWKIAPALATGNTIVIKSAETTPLSALKMCELIKEAGFPPGTVNLVSGYGKTVGAAMANHMDIDKLAFTGSTATGRTILKAAASSNLKKVTLELGGKSPNIVFPDADLSQAVDWSVFGIDMHAGQVCHAGSRIYVHEDIYDSFLKAFTDKMAAIKVGANFSGDTDQGPQQNKLQYDRILSLIEAGKKEGATLHFGGQPLPDRDGYFIEPTIFTDATSDMKIVKEEIFGPVVVIIKFRSEEEVLALANDTRYGLAAGVHTKDYQRAIRMTKKLKAGTTWVNMFNYIHWSMPFGGYKESGIGRELGGEVLDNYTQVKTVFFNMDVPAPNSA</sequence>
<evidence type="ECO:0000313" key="11">
    <source>
        <dbReference type="Proteomes" id="UP001172673"/>
    </source>
</evidence>
<dbReference type="InterPro" id="IPR016162">
    <property type="entry name" value="Ald_DH_N"/>
</dbReference>
<evidence type="ECO:0000256" key="6">
    <source>
        <dbReference type="ARBA" id="ARBA00049194"/>
    </source>
</evidence>
<comment type="caution">
    <text evidence="10">The sequence shown here is derived from an EMBL/GenBank/DDBJ whole genome shotgun (WGS) entry which is preliminary data.</text>
</comment>
<dbReference type="InterPro" id="IPR016163">
    <property type="entry name" value="Ald_DH_C"/>
</dbReference>
<organism evidence="10 11">
    <name type="scientific">Cladophialophora chaetospira</name>
    <dbReference type="NCBI Taxonomy" id="386627"/>
    <lineage>
        <taxon>Eukaryota</taxon>
        <taxon>Fungi</taxon>
        <taxon>Dikarya</taxon>
        <taxon>Ascomycota</taxon>
        <taxon>Pezizomycotina</taxon>
        <taxon>Eurotiomycetes</taxon>
        <taxon>Chaetothyriomycetidae</taxon>
        <taxon>Chaetothyriales</taxon>
        <taxon>Herpotrichiellaceae</taxon>
        <taxon>Cladophialophora</taxon>
    </lineage>
</organism>
<dbReference type="EC" id="1.2.1.3" evidence="4"/>
<feature type="active site" evidence="7">
    <location>
        <position position="265"/>
    </location>
</feature>
<gene>
    <name evidence="10" type="ORF">H2200_004176</name>
</gene>
<dbReference type="PANTHER" id="PTHR11699">
    <property type="entry name" value="ALDEHYDE DEHYDROGENASE-RELATED"/>
    <property type="match status" value="1"/>
</dbReference>
<evidence type="ECO:0000256" key="8">
    <source>
        <dbReference type="RuleBase" id="RU003345"/>
    </source>
</evidence>
<dbReference type="GO" id="GO:0004029">
    <property type="term" value="F:aldehyde dehydrogenase (NAD+) activity"/>
    <property type="evidence" value="ECO:0007669"/>
    <property type="project" value="UniProtKB-EC"/>
</dbReference>
<dbReference type="Gene3D" id="3.40.605.10">
    <property type="entry name" value="Aldehyde Dehydrogenase, Chain A, domain 1"/>
    <property type="match status" value="1"/>
</dbReference>
<dbReference type="InterPro" id="IPR015590">
    <property type="entry name" value="Aldehyde_DH_dom"/>
</dbReference>
<dbReference type="Proteomes" id="UP001172673">
    <property type="component" value="Unassembled WGS sequence"/>
</dbReference>
<evidence type="ECO:0000256" key="1">
    <source>
        <dbReference type="ARBA" id="ARBA00009986"/>
    </source>
</evidence>
<accession>A0AA38XGF7</accession>
<keyword evidence="11" id="KW-1185">Reference proteome</keyword>
<evidence type="ECO:0000256" key="3">
    <source>
        <dbReference type="ARBA" id="ARBA00023027"/>
    </source>
</evidence>
<evidence type="ECO:0000256" key="7">
    <source>
        <dbReference type="PROSITE-ProRule" id="PRU10007"/>
    </source>
</evidence>
<feature type="domain" description="Aldehyde dehydrogenase" evidence="9">
    <location>
        <begin position="27"/>
        <end position="489"/>
    </location>
</feature>
<dbReference type="GO" id="GO:0046394">
    <property type="term" value="P:carboxylic acid biosynthetic process"/>
    <property type="evidence" value="ECO:0007669"/>
    <property type="project" value="UniProtKB-ARBA"/>
</dbReference>
<keyword evidence="2 8" id="KW-0560">Oxidoreductase</keyword>
<dbReference type="Gene3D" id="3.40.309.10">
    <property type="entry name" value="Aldehyde Dehydrogenase, Chain A, domain 2"/>
    <property type="match status" value="1"/>
</dbReference>
<protein>
    <recommendedName>
        <fullName evidence="4">aldehyde dehydrogenase (NAD(+))</fullName>
        <ecNumber evidence="4">1.2.1.3</ecNumber>
    </recommendedName>
</protein>
<comment type="catalytic activity">
    <reaction evidence="6">
        <text>an aldehyde + NAD(+) + H2O = a carboxylate + NADH + 2 H(+)</text>
        <dbReference type="Rhea" id="RHEA:16185"/>
        <dbReference type="ChEBI" id="CHEBI:15377"/>
        <dbReference type="ChEBI" id="CHEBI:15378"/>
        <dbReference type="ChEBI" id="CHEBI:17478"/>
        <dbReference type="ChEBI" id="CHEBI:29067"/>
        <dbReference type="ChEBI" id="CHEBI:57540"/>
        <dbReference type="ChEBI" id="CHEBI:57945"/>
        <dbReference type="EC" id="1.2.1.3"/>
    </reaction>
</comment>
<dbReference type="CDD" id="cd07091">
    <property type="entry name" value="ALDH_F1-2_Ald2-like"/>
    <property type="match status" value="1"/>
</dbReference>
<comment type="similarity">
    <text evidence="1 8">Belongs to the aldehyde dehydrogenase family.</text>
</comment>
<dbReference type="EMBL" id="JAPDRK010000005">
    <property type="protein sequence ID" value="KAJ9612579.1"/>
    <property type="molecule type" value="Genomic_DNA"/>
</dbReference>
<dbReference type="PROSITE" id="PS00687">
    <property type="entry name" value="ALDEHYDE_DEHYDR_GLU"/>
    <property type="match status" value="1"/>
</dbReference>
<keyword evidence="3" id="KW-0520">NAD</keyword>
<evidence type="ECO:0000256" key="5">
    <source>
        <dbReference type="ARBA" id="ARBA00037885"/>
    </source>
</evidence>
<dbReference type="InterPro" id="IPR016161">
    <property type="entry name" value="Ald_DH/histidinol_DH"/>
</dbReference>
<name>A0AA38XGF7_9EURO</name>
<evidence type="ECO:0000256" key="4">
    <source>
        <dbReference type="ARBA" id="ARBA00024226"/>
    </source>
</evidence>
<dbReference type="FunFam" id="3.40.605.10:FF:000026">
    <property type="entry name" value="Aldehyde dehydrogenase, putative"/>
    <property type="match status" value="1"/>
</dbReference>
<dbReference type="FunFam" id="3.40.309.10:FF:000012">
    <property type="entry name" value="Betaine aldehyde dehydrogenase"/>
    <property type="match status" value="1"/>
</dbReference>
<reference evidence="10" key="1">
    <citation type="submission" date="2022-10" db="EMBL/GenBank/DDBJ databases">
        <title>Culturing micro-colonial fungi from biological soil crusts in the Mojave desert and describing Neophaeococcomyces mojavensis, and introducing the new genera and species Taxawa tesnikishii.</title>
        <authorList>
            <person name="Kurbessoian T."/>
            <person name="Stajich J.E."/>
        </authorList>
    </citation>
    <scope>NUCLEOTIDE SEQUENCE</scope>
    <source>
        <strain evidence="10">TK_41</strain>
    </source>
</reference>
<dbReference type="SUPFAM" id="SSF53720">
    <property type="entry name" value="ALDH-like"/>
    <property type="match status" value="1"/>
</dbReference>
<proteinExistence type="inferred from homology"/>
<evidence type="ECO:0000259" key="9">
    <source>
        <dbReference type="Pfam" id="PF00171"/>
    </source>
</evidence>
<dbReference type="InterPro" id="IPR029510">
    <property type="entry name" value="Ald_DH_CS_GLU"/>
</dbReference>
<dbReference type="Pfam" id="PF00171">
    <property type="entry name" value="Aldedh"/>
    <property type="match status" value="1"/>
</dbReference>
<evidence type="ECO:0000256" key="2">
    <source>
        <dbReference type="ARBA" id="ARBA00023002"/>
    </source>
</evidence>